<sequence>MNIKLSFVSALGALWGGMLLSNIVGNAKTLEERVMQLEKDMQEVNERVDDNEVAASLSKVRFSLEFNTTMSNFFINNHGLGTNTQANKWMMGLYLNMLANINRYTKFTGRLSMTKGFGDIVFGSNSIGLPALDAGRAVGGGPILYVERAYVDIYGGKYFAFTLGRLPGTDGPGSNLRNNSARMSTYPALVVNALGDGVVATYKPYTNAALRLGYSKIYQPLSREEAGSNIFFGSSKSNTADADLIFTAFETTWLPKNAGENLFMITLIDLLNYAVPYEIPAGTPDISANTSNSKTFGDLAYLNLHLESTRMFGSGFSFFASASLYKGFNKKNLFFNDGFAFAAHVGMRYDITDSLKIGAEYFYGSKNWYAFSRVSINDPLNFRATKGHVFDFYTLYQIDIYQFIRFAYTLQKHNYVPLLAAPVNVIQTGITPANARANLVQNVSLSYILRF</sequence>
<dbReference type="AlphaFoldDB" id="A0A3D8J8E4"/>
<proteinExistence type="predicted"/>
<dbReference type="InterPro" id="IPR021803">
    <property type="entry name" value="DUF3373"/>
</dbReference>
<evidence type="ECO:0000256" key="1">
    <source>
        <dbReference type="SAM" id="Coils"/>
    </source>
</evidence>
<gene>
    <name evidence="2" type="ORF">CQA66_00890</name>
</gene>
<evidence type="ECO:0000313" key="3">
    <source>
        <dbReference type="Proteomes" id="UP000256424"/>
    </source>
</evidence>
<evidence type="ECO:0000313" key="2">
    <source>
        <dbReference type="EMBL" id="RDU73773.1"/>
    </source>
</evidence>
<dbReference type="Pfam" id="PF11853">
    <property type="entry name" value="DUF3373"/>
    <property type="match status" value="1"/>
</dbReference>
<feature type="coiled-coil region" evidence="1">
    <location>
        <begin position="20"/>
        <end position="54"/>
    </location>
</feature>
<protein>
    <submittedName>
        <fullName evidence="2">DUF3373 domain-containing protein</fullName>
    </submittedName>
</protein>
<dbReference type="OrthoDB" id="9760233at2"/>
<dbReference type="RefSeq" id="WP_104762606.1">
    <property type="nucleotide sequence ID" value="NZ_FZPM01000005.1"/>
</dbReference>
<keyword evidence="3" id="KW-1185">Reference proteome</keyword>
<dbReference type="EMBL" id="NXLW01000001">
    <property type="protein sequence ID" value="RDU73773.1"/>
    <property type="molecule type" value="Genomic_DNA"/>
</dbReference>
<accession>A0A3D8J8E4</accession>
<keyword evidence="1" id="KW-0175">Coiled coil</keyword>
<name>A0A3D8J8E4_9HELI</name>
<comment type="caution">
    <text evidence="2">The sequence shown here is derived from an EMBL/GenBank/DDBJ whole genome shotgun (WGS) entry which is preliminary data.</text>
</comment>
<reference evidence="2 3" key="1">
    <citation type="submission" date="2018-04" db="EMBL/GenBank/DDBJ databases">
        <title>Novel Campyloabacter and Helicobacter Species and Strains.</title>
        <authorList>
            <person name="Mannion A.J."/>
            <person name="Shen Z."/>
            <person name="Fox J.G."/>
        </authorList>
    </citation>
    <scope>NUCLEOTIDE SEQUENCE [LARGE SCALE GENOMIC DNA]</scope>
    <source>
        <strain evidence="2 3">MIT 97-5075</strain>
    </source>
</reference>
<organism evidence="2 3">
    <name type="scientific">Helicobacter aurati</name>
    <dbReference type="NCBI Taxonomy" id="137778"/>
    <lineage>
        <taxon>Bacteria</taxon>
        <taxon>Pseudomonadati</taxon>
        <taxon>Campylobacterota</taxon>
        <taxon>Epsilonproteobacteria</taxon>
        <taxon>Campylobacterales</taxon>
        <taxon>Helicobacteraceae</taxon>
        <taxon>Helicobacter</taxon>
    </lineage>
</organism>
<dbReference type="Proteomes" id="UP000256424">
    <property type="component" value="Unassembled WGS sequence"/>
</dbReference>